<dbReference type="AlphaFoldDB" id="A0A1B6ISE0"/>
<accession>A0A1B6ISE0</accession>
<gene>
    <name evidence="2" type="ORF">g.21188</name>
</gene>
<evidence type="ECO:0000256" key="1">
    <source>
        <dbReference type="SAM" id="MobiDB-lite"/>
    </source>
</evidence>
<name>A0A1B6ISE0_9HEMI</name>
<sequence>MGAQMTKELGLYNEEEKVCTPVGPQRYRLLNSDPRSVTVGIARTPIQVECTPTGVRTITSAVECTPTGVKTITNEVECTPTGVKTVSKTKSFSEAGSFTEDTENQSYIDNDSGYKEEAK</sequence>
<reference evidence="2" key="1">
    <citation type="submission" date="2015-11" db="EMBL/GenBank/DDBJ databases">
        <title>De novo transcriptome assembly of four potential Pierce s Disease insect vectors from Arizona vineyards.</title>
        <authorList>
            <person name="Tassone E.E."/>
        </authorList>
    </citation>
    <scope>NUCLEOTIDE SEQUENCE</scope>
</reference>
<protein>
    <submittedName>
        <fullName evidence="2">Uncharacterized protein</fullName>
    </submittedName>
</protein>
<evidence type="ECO:0000313" key="2">
    <source>
        <dbReference type="EMBL" id="JAS89846.1"/>
    </source>
</evidence>
<feature type="region of interest" description="Disordered" evidence="1">
    <location>
        <begin position="89"/>
        <end position="119"/>
    </location>
</feature>
<dbReference type="EMBL" id="GECU01017860">
    <property type="protein sequence ID" value="JAS89846.1"/>
    <property type="molecule type" value="Transcribed_RNA"/>
</dbReference>
<feature type="non-terminal residue" evidence="2">
    <location>
        <position position="119"/>
    </location>
</feature>
<organism evidence="2">
    <name type="scientific">Homalodisca liturata</name>
    <dbReference type="NCBI Taxonomy" id="320908"/>
    <lineage>
        <taxon>Eukaryota</taxon>
        <taxon>Metazoa</taxon>
        <taxon>Ecdysozoa</taxon>
        <taxon>Arthropoda</taxon>
        <taxon>Hexapoda</taxon>
        <taxon>Insecta</taxon>
        <taxon>Pterygota</taxon>
        <taxon>Neoptera</taxon>
        <taxon>Paraneoptera</taxon>
        <taxon>Hemiptera</taxon>
        <taxon>Auchenorrhyncha</taxon>
        <taxon>Membracoidea</taxon>
        <taxon>Cicadellidae</taxon>
        <taxon>Cicadellinae</taxon>
        <taxon>Proconiini</taxon>
        <taxon>Homalodisca</taxon>
    </lineage>
</organism>
<proteinExistence type="predicted"/>